<feature type="domain" description="Aminoglycoside phosphotransferase" evidence="1">
    <location>
        <begin position="53"/>
        <end position="259"/>
    </location>
</feature>
<name>A0ABS4LCU4_STRAV</name>
<dbReference type="InterPro" id="IPR002575">
    <property type="entry name" value="Aminoglycoside_PTrfase"/>
</dbReference>
<evidence type="ECO:0000259" key="1">
    <source>
        <dbReference type="Pfam" id="PF01636"/>
    </source>
</evidence>
<comment type="caution">
    <text evidence="2">The sequence shown here is derived from an EMBL/GenBank/DDBJ whole genome shotgun (WGS) entry which is preliminary data.</text>
</comment>
<dbReference type="RefSeq" id="WP_189973667.1">
    <property type="nucleotide sequence ID" value="NZ_BMVL01000019.1"/>
</dbReference>
<gene>
    <name evidence="2" type="ORF">J2Z77_005784</name>
</gene>
<reference evidence="2 3" key="1">
    <citation type="submission" date="2021-03" db="EMBL/GenBank/DDBJ databases">
        <title>Genomic Encyclopedia of Type Strains, Phase IV (KMG-IV): sequencing the most valuable type-strain genomes for metagenomic binning, comparative biology and taxonomic classification.</title>
        <authorList>
            <person name="Goeker M."/>
        </authorList>
    </citation>
    <scope>NUCLEOTIDE SEQUENCE [LARGE SCALE GENOMIC DNA]</scope>
    <source>
        <strain evidence="2 3">DSM 40526</strain>
    </source>
</reference>
<dbReference type="Pfam" id="PF01636">
    <property type="entry name" value="APH"/>
    <property type="match status" value="1"/>
</dbReference>
<evidence type="ECO:0000313" key="2">
    <source>
        <dbReference type="EMBL" id="MBP2039934.1"/>
    </source>
</evidence>
<evidence type="ECO:0000313" key="3">
    <source>
        <dbReference type="Proteomes" id="UP001519310"/>
    </source>
</evidence>
<dbReference type="Proteomes" id="UP001519310">
    <property type="component" value="Unassembled WGS sequence"/>
</dbReference>
<dbReference type="EMBL" id="JAGGLQ010000014">
    <property type="protein sequence ID" value="MBP2039934.1"/>
    <property type="molecule type" value="Genomic_DNA"/>
</dbReference>
<dbReference type="Gene3D" id="3.90.1200.10">
    <property type="match status" value="1"/>
</dbReference>
<dbReference type="InterPro" id="IPR011009">
    <property type="entry name" value="Kinase-like_dom_sf"/>
</dbReference>
<sequence>MSRSQLPSGQDPFTESSAARAVLEAVRLAGAPQPHDLELLRLGENALFASPAQGLVYRVARSDGLTAKVEKELATARWLVAQGFPGLPPRDEFRQPVSAMGRLVTFWQYVPRSPREPLLTDLAVLLRDLHALPAPNFPVPVLNPFPLMLDRLREAGAQSADRTDAAVPEKDLAFLVAACEASEGAFTNLVTADPAVGLVHGDAHRGNLLRHGDRVLLIDYEAVALGPRTWDLLPTATAADRFGLAPAEYKEFCAVYGADVTRQHGYRILRTVRELGMTTWLMQNVPHSPAAAHEFAIRMDSLRKGDHAARWHAL</sequence>
<proteinExistence type="predicted"/>
<accession>A0ABS4LCU4</accession>
<dbReference type="SUPFAM" id="SSF56112">
    <property type="entry name" value="Protein kinase-like (PK-like)"/>
    <property type="match status" value="1"/>
</dbReference>
<keyword evidence="3" id="KW-1185">Reference proteome</keyword>
<protein>
    <recommendedName>
        <fullName evidence="1">Aminoglycoside phosphotransferase domain-containing protein</fullName>
    </recommendedName>
</protein>
<organism evidence="2 3">
    <name type="scientific">Streptomyces avidinii</name>
    <dbReference type="NCBI Taxonomy" id="1895"/>
    <lineage>
        <taxon>Bacteria</taxon>
        <taxon>Bacillati</taxon>
        <taxon>Actinomycetota</taxon>
        <taxon>Actinomycetes</taxon>
        <taxon>Kitasatosporales</taxon>
        <taxon>Streptomycetaceae</taxon>
        <taxon>Streptomyces</taxon>
    </lineage>
</organism>